<dbReference type="PROSITE" id="PS51782">
    <property type="entry name" value="LYSM"/>
    <property type="match status" value="1"/>
</dbReference>
<accession>A0A967AZP2</accession>
<feature type="region of interest" description="Disordered" evidence="1">
    <location>
        <begin position="1"/>
        <end position="23"/>
    </location>
</feature>
<evidence type="ECO:0000259" key="2">
    <source>
        <dbReference type="PROSITE" id="PS51782"/>
    </source>
</evidence>
<dbReference type="EMBL" id="JAAOIV010000006">
    <property type="protein sequence ID" value="NHN56076.1"/>
    <property type="molecule type" value="Genomic_DNA"/>
</dbReference>
<evidence type="ECO:0000256" key="1">
    <source>
        <dbReference type="SAM" id="MobiDB-lite"/>
    </source>
</evidence>
<dbReference type="SMART" id="SM00257">
    <property type="entry name" value="LysM"/>
    <property type="match status" value="1"/>
</dbReference>
<evidence type="ECO:0000313" key="4">
    <source>
        <dbReference type="Proteomes" id="UP000744769"/>
    </source>
</evidence>
<dbReference type="RefSeq" id="WP_166196488.1">
    <property type="nucleotide sequence ID" value="NZ_JAAOIV010000006.1"/>
</dbReference>
<reference evidence="3" key="1">
    <citation type="submission" date="2020-03" db="EMBL/GenBank/DDBJ databases">
        <title>Draft sequencing of Calidifontibacter sp. DB0510.</title>
        <authorList>
            <person name="Kim D.-U."/>
        </authorList>
    </citation>
    <scope>NUCLEOTIDE SEQUENCE</scope>
    <source>
        <strain evidence="3">DB0510</strain>
    </source>
</reference>
<dbReference type="Pfam" id="PF01476">
    <property type="entry name" value="LysM"/>
    <property type="match status" value="1"/>
</dbReference>
<name>A0A967AZP2_9MICO</name>
<organism evidence="3 4">
    <name type="scientific">Metallococcus carri</name>
    <dbReference type="NCBI Taxonomy" id="1656884"/>
    <lineage>
        <taxon>Bacteria</taxon>
        <taxon>Bacillati</taxon>
        <taxon>Actinomycetota</taxon>
        <taxon>Actinomycetes</taxon>
        <taxon>Micrococcales</taxon>
        <taxon>Dermacoccaceae</taxon>
        <taxon>Metallococcus</taxon>
    </lineage>
</organism>
<dbReference type="AlphaFoldDB" id="A0A967AZP2"/>
<sequence>MSAVTIESRPSRPQQRTAAQRPRHLHLVGAPVERPAASQWSLTVRGRRVIAAGALALLAATGSFGVARAVTGGPVATPTVTVQQGQTLDQIAAQQLPGLPLREAVVRIQLANSLNSLQIQPGQQLRIPR</sequence>
<feature type="domain" description="LysM" evidence="2">
    <location>
        <begin position="78"/>
        <end position="127"/>
    </location>
</feature>
<dbReference type="Proteomes" id="UP000744769">
    <property type="component" value="Unassembled WGS sequence"/>
</dbReference>
<evidence type="ECO:0000313" key="3">
    <source>
        <dbReference type="EMBL" id="NHN56076.1"/>
    </source>
</evidence>
<dbReference type="CDD" id="cd00118">
    <property type="entry name" value="LysM"/>
    <property type="match status" value="1"/>
</dbReference>
<dbReference type="Gene3D" id="3.10.350.10">
    <property type="entry name" value="LysM domain"/>
    <property type="match status" value="1"/>
</dbReference>
<gene>
    <name evidence="3" type="ORF">G9U51_09840</name>
</gene>
<dbReference type="InterPro" id="IPR018392">
    <property type="entry name" value="LysM"/>
</dbReference>
<protein>
    <submittedName>
        <fullName evidence="3">LysM peptidoglycan-binding domain-containing protein</fullName>
    </submittedName>
</protein>
<proteinExistence type="predicted"/>
<keyword evidence="4" id="KW-1185">Reference proteome</keyword>
<dbReference type="InterPro" id="IPR036779">
    <property type="entry name" value="LysM_dom_sf"/>
</dbReference>
<feature type="compositionally biased region" description="Low complexity" evidence="1">
    <location>
        <begin position="11"/>
        <end position="20"/>
    </location>
</feature>
<comment type="caution">
    <text evidence="3">The sequence shown here is derived from an EMBL/GenBank/DDBJ whole genome shotgun (WGS) entry which is preliminary data.</text>
</comment>